<keyword evidence="1" id="KW-0472">Membrane</keyword>
<feature type="transmembrane region" description="Helical" evidence="1">
    <location>
        <begin position="141"/>
        <end position="161"/>
    </location>
</feature>
<name>A0AAI8YPF6_9PEZI</name>
<accession>A0AAI8YPF6</accession>
<feature type="transmembrane region" description="Helical" evidence="1">
    <location>
        <begin position="193"/>
        <end position="213"/>
    </location>
</feature>
<gene>
    <name evidence="2" type="ORF">KHLLAP_LOCUS12653</name>
</gene>
<reference evidence="2" key="1">
    <citation type="submission" date="2023-10" db="EMBL/GenBank/DDBJ databases">
        <authorList>
            <person name="Hackl T."/>
        </authorList>
    </citation>
    <scope>NUCLEOTIDE SEQUENCE</scope>
</reference>
<comment type="caution">
    <text evidence="2">The sequence shown here is derived from an EMBL/GenBank/DDBJ whole genome shotgun (WGS) entry which is preliminary data.</text>
</comment>
<organism evidence="2 3">
    <name type="scientific">Anthostomella pinea</name>
    <dbReference type="NCBI Taxonomy" id="933095"/>
    <lineage>
        <taxon>Eukaryota</taxon>
        <taxon>Fungi</taxon>
        <taxon>Dikarya</taxon>
        <taxon>Ascomycota</taxon>
        <taxon>Pezizomycotina</taxon>
        <taxon>Sordariomycetes</taxon>
        <taxon>Xylariomycetidae</taxon>
        <taxon>Xylariales</taxon>
        <taxon>Xylariaceae</taxon>
        <taxon>Anthostomella</taxon>
    </lineage>
</organism>
<protein>
    <submittedName>
        <fullName evidence="2">Uu.00g052000.m01.CDS01</fullName>
    </submittedName>
</protein>
<feature type="transmembrane region" description="Helical" evidence="1">
    <location>
        <begin position="266"/>
        <end position="289"/>
    </location>
</feature>
<evidence type="ECO:0000256" key="1">
    <source>
        <dbReference type="SAM" id="Phobius"/>
    </source>
</evidence>
<dbReference type="EMBL" id="CAUWAG010000019">
    <property type="protein sequence ID" value="CAJ2512185.1"/>
    <property type="molecule type" value="Genomic_DNA"/>
</dbReference>
<feature type="transmembrane region" description="Helical" evidence="1">
    <location>
        <begin position="62"/>
        <end position="84"/>
    </location>
</feature>
<dbReference type="Proteomes" id="UP001295740">
    <property type="component" value="Unassembled WGS sequence"/>
</dbReference>
<keyword evidence="3" id="KW-1185">Reference proteome</keyword>
<proteinExistence type="predicted"/>
<keyword evidence="1" id="KW-1133">Transmembrane helix</keyword>
<keyword evidence="1" id="KW-0812">Transmembrane</keyword>
<evidence type="ECO:0000313" key="3">
    <source>
        <dbReference type="Proteomes" id="UP001295740"/>
    </source>
</evidence>
<dbReference type="AlphaFoldDB" id="A0AAI8YPF6"/>
<sequence length="358" mass="38885">MNDHGSTIVVSNTTDLLSSKKSNDVYIPPTTTRCLPGKASQQPAQHNSSYNWRIWRHAKTRLGCVVAMLFSGEAFVGLVAGSLLTTLLDESFRRNGPVGPAEVFVVNRDGIFHSIEDGGQMPGLDLDTTRIVPRPYSHAPFLYTILLQCLIVAAVSSVWALPRDKYGHLPPVVYGSMLLHREQVRAGPTHRKCILAAKIVLLVLSVAVLWIWAGMPAVHRANLGADLRYISSVGSSTEQTSTFLFSIRTLVFGYALLVFDALAAAWAYAACAVMAAVVAMNLLVCFAWSPTPDMFTVAELRALARAEEARRQKIDGGGAGYWADEEAVDLAPLGVVWRVQEALAGLGERMVVFAGRTC</sequence>
<evidence type="ECO:0000313" key="2">
    <source>
        <dbReference type="EMBL" id="CAJ2512185.1"/>
    </source>
</evidence>